<accession>A0A367YWB0</accession>
<comment type="caution">
    <text evidence="5">The sequence shown here is derived from an EMBL/GenBank/DDBJ whole genome shotgun (WGS) entry which is preliminary data.</text>
</comment>
<dbReference type="AlphaFoldDB" id="A0A367YWB0"/>
<dbReference type="InterPro" id="IPR000524">
    <property type="entry name" value="Tscrpt_reg_HTH_GntR"/>
</dbReference>
<dbReference type="SUPFAM" id="SSF46785">
    <property type="entry name" value="Winged helix' DNA-binding domain"/>
    <property type="match status" value="1"/>
</dbReference>
<dbReference type="InterPro" id="IPR011711">
    <property type="entry name" value="GntR_C"/>
</dbReference>
<dbReference type="SUPFAM" id="SSF48008">
    <property type="entry name" value="GntR ligand-binding domain-like"/>
    <property type="match status" value="1"/>
</dbReference>
<protein>
    <submittedName>
        <fullName evidence="5">GntR family transcriptional regulator</fullName>
    </submittedName>
</protein>
<proteinExistence type="predicted"/>
<evidence type="ECO:0000259" key="4">
    <source>
        <dbReference type="PROSITE" id="PS50949"/>
    </source>
</evidence>
<keyword evidence="6" id="KW-1185">Reference proteome</keyword>
<dbReference type="Pfam" id="PF00392">
    <property type="entry name" value="GntR"/>
    <property type="match status" value="1"/>
</dbReference>
<dbReference type="EMBL" id="QOUI01000003">
    <property type="protein sequence ID" value="RCK70186.1"/>
    <property type="molecule type" value="Genomic_DNA"/>
</dbReference>
<dbReference type="SMART" id="SM00345">
    <property type="entry name" value="HTH_GNTR"/>
    <property type="match status" value="1"/>
</dbReference>
<reference evidence="5 6" key="1">
    <citation type="submission" date="2018-07" db="EMBL/GenBank/DDBJ databases">
        <title>Desertimonas flava gen. nov. sp. nov.</title>
        <authorList>
            <person name="Liu S."/>
        </authorList>
    </citation>
    <scope>NUCLEOTIDE SEQUENCE [LARGE SCALE GENOMIC DNA]</scope>
    <source>
        <strain evidence="5 6">16Sb5-5</strain>
    </source>
</reference>
<sequence length="246" mass="26837">MGTTARDRRRGRRVVERERCCVATTTGQFKLGPSSLTEAVFESLRGRIINGEIAPGEKVTEQRLTSEYGVARPTAKSCLERLTALGLLRRVAHKSAVVPQLGAAEIDDLFFSRTTFEEAATGHLATLRRVPAETERAQTQMEAAANRSDFAEQVQADIAFHWSLIHGLGSERLTRMYEMISGEIHLTMGQFAAHRRTTPSTVVAEHVAVMTAIGAGDVDGAKAAIADHLARSRERVLAQLESAEQG</sequence>
<keyword evidence="2" id="KW-0238">DNA-binding</keyword>
<name>A0A367YWB0_9ACTN</name>
<evidence type="ECO:0000256" key="1">
    <source>
        <dbReference type="ARBA" id="ARBA00023015"/>
    </source>
</evidence>
<keyword evidence="1" id="KW-0805">Transcription regulation</keyword>
<evidence type="ECO:0000256" key="3">
    <source>
        <dbReference type="ARBA" id="ARBA00023163"/>
    </source>
</evidence>
<gene>
    <name evidence="5" type="ORF">DT076_05785</name>
</gene>
<dbReference type="Gene3D" id="1.20.120.530">
    <property type="entry name" value="GntR ligand-binding domain-like"/>
    <property type="match status" value="1"/>
</dbReference>
<organism evidence="5 6">
    <name type="scientific">Desertihabitans brevis</name>
    <dbReference type="NCBI Taxonomy" id="2268447"/>
    <lineage>
        <taxon>Bacteria</taxon>
        <taxon>Bacillati</taxon>
        <taxon>Actinomycetota</taxon>
        <taxon>Actinomycetes</taxon>
        <taxon>Propionibacteriales</taxon>
        <taxon>Propionibacteriaceae</taxon>
        <taxon>Desertihabitans</taxon>
    </lineage>
</organism>
<dbReference type="GO" id="GO:0003677">
    <property type="term" value="F:DNA binding"/>
    <property type="evidence" value="ECO:0007669"/>
    <property type="project" value="UniProtKB-KW"/>
</dbReference>
<dbReference type="PANTHER" id="PTHR43537:SF24">
    <property type="entry name" value="GLUCONATE OPERON TRANSCRIPTIONAL REPRESSOR"/>
    <property type="match status" value="1"/>
</dbReference>
<dbReference type="PANTHER" id="PTHR43537">
    <property type="entry name" value="TRANSCRIPTIONAL REGULATOR, GNTR FAMILY"/>
    <property type="match status" value="1"/>
</dbReference>
<dbReference type="Gene3D" id="1.10.10.10">
    <property type="entry name" value="Winged helix-like DNA-binding domain superfamily/Winged helix DNA-binding domain"/>
    <property type="match status" value="1"/>
</dbReference>
<dbReference type="GO" id="GO:0003700">
    <property type="term" value="F:DNA-binding transcription factor activity"/>
    <property type="evidence" value="ECO:0007669"/>
    <property type="project" value="InterPro"/>
</dbReference>
<dbReference type="InterPro" id="IPR036390">
    <property type="entry name" value="WH_DNA-bd_sf"/>
</dbReference>
<evidence type="ECO:0000313" key="5">
    <source>
        <dbReference type="EMBL" id="RCK70186.1"/>
    </source>
</evidence>
<dbReference type="InterPro" id="IPR008920">
    <property type="entry name" value="TF_FadR/GntR_C"/>
</dbReference>
<evidence type="ECO:0000313" key="6">
    <source>
        <dbReference type="Proteomes" id="UP000252770"/>
    </source>
</evidence>
<evidence type="ECO:0000256" key="2">
    <source>
        <dbReference type="ARBA" id="ARBA00023125"/>
    </source>
</evidence>
<dbReference type="Pfam" id="PF07729">
    <property type="entry name" value="FCD"/>
    <property type="match status" value="1"/>
</dbReference>
<dbReference type="PROSITE" id="PS50949">
    <property type="entry name" value="HTH_GNTR"/>
    <property type="match status" value="1"/>
</dbReference>
<feature type="domain" description="HTH gntR-type" evidence="4">
    <location>
        <begin position="34"/>
        <end position="101"/>
    </location>
</feature>
<dbReference type="SMART" id="SM00895">
    <property type="entry name" value="FCD"/>
    <property type="match status" value="1"/>
</dbReference>
<keyword evidence="3" id="KW-0804">Transcription</keyword>
<dbReference type="InterPro" id="IPR036388">
    <property type="entry name" value="WH-like_DNA-bd_sf"/>
</dbReference>
<dbReference type="Proteomes" id="UP000252770">
    <property type="component" value="Unassembled WGS sequence"/>
</dbReference>